<dbReference type="AlphaFoldDB" id="A0AAW2UFF1"/>
<evidence type="ECO:0000313" key="2">
    <source>
        <dbReference type="EMBL" id="KAL0415684.1"/>
    </source>
</evidence>
<protein>
    <submittedName>
        <fullName evidence="2">Uncharacterized protein</fullName>
    </submittedName>
</protein>
<feature type="region of interest" description="Disordered" evidence="1">
    <location>
        <begin position="175"/>
        <end position="202"/>
    </location>
</feature>
<comment type="caution">
    <text evidence="2">The sequence shown here is derived from an EMBL/GenBank/DDBJ whole genome shotgun (WGS) entry which is preliminary data.</text>
</comment>
<reference evidence="2" key="2">
    <citation type="journal article" date="2024" name="Plant">
        <title>Genomic evolution and insights into agronomic trait innovations of Sesamum species.</title>
        <authorList>
            <person name="Miao H."/>
            <person name="Wang L."/>
            <person name="Qu L."/>
            <person name="Liu H."/>
            <person name="Sun Y."/>
            <person name="Le M."/>
            <person name="Wang Q."/>
            <person name="Wei S."/>
            <person name="Zheng Y."/>
            <person name="Lin W."/>
            <person name="Duan Y."/>
            <person name="Cao H."/>
            <person name="Xiong S."/>
            <person name="Wang X."/>
            <person name="Wei L."/>
            <person name="Li C."/>
            <person name="Ma Q."/>
            <person name="Ju M."/>
            <person name="Zhao R."/>
            <person name="Li G."/>
            <person name="Mu C."/>
            <person name="Tian Q."/>
            <person name="Mei H."/>
            <person name="Zhang T."/>
            <person name="Gao T."/>
            <person name="Zhang H."/>
        </authorList>
    </citation>
    <scope>NUCLEOTIDE SEQUENCE</scope>
    <source>
        <strain evidence="2">KEN1</strain>
    </source>
</reference>
<gene>
    <name evidence="2" type="ORF">Slati_3400300</name>
</gene>
<feature type="region of interest" description="Disordered" evidence="1">
    <location>
        <begin position="1"/>
        <end position="31"/>
    </location>
</feature>
<dbReference type="EMBL" id="JACGWN010000012">
    <property type="protein sequence ID" value="KAL0415684.1"/>
    <property type="molecule type" value="Genomic_DNA"/>
</dbReference>
<proteinExistence type="predicted"/>
<organism evidence="2">
    <name type="scientific">Sesamum latifolium</name>
    <dbReference type="NCBI Taxonomy" id="2727402"/>
    <lineage>
        <taxon>Eukaryota</taxon>
        <taxon>Viridiplantae</taxon>
        <taxon>Streptophyta</taxon>
        <taxon>Embryophyta</taxon>
        <taxon>Tracheophyta</taxon>
        <taxon>Spermatophyta</taxon>
        <taxon>Magnoliopsida</taxon>
        <taxon>eudicotyledons</taxon>
        <taxon>Gunneridae</taxon>
        <taxon>Pentapetalae</taxon>
        <taxon>asterids</taxon>
        <taxon>lamiids</taxon>
        <taxon>Lamiales</taxon>
        <taxon>Pedaliaceae</taxon>
        <taxon>Sesamum</taxon>
    </lineage>
</organism>
<sequence>MRASEPSPAENPKEISSNDPPELPATTGSAAAASISIATPAVAEGTAPAAVDKPRSSFTSWKQHQGFETNAPWCRLLTESPQNPTISVHTTNFLVGSSKHANLLIRDHSISAILCSIRLTQIFQQLPYERIISTSATDVQTNIGKLINAERRKGDASAVTGASILASLSSPRVDLSHLKPTSPTSGKNYRGSDLPSSPIVNEDELDGQEVNSATNLESEAVADVGAASKILPLDGSVESGLQESSTSCSWNILSDLSCHDLGLIIT</sequence>
<name>A0AAW2UFF1_9LAMI</name>
<evidence type="ECO:0000256" key="1">
    <source>
        <dbReference type="SAM" id="MobiDB-lite"/>
    </source>
</evidence>
<reference evidence="2" key="1">
    <citation type="submission" date="2020-06" db="EMBL/GenBank/DDBJ databases">
        <authorList>
            <person name="Li T."/>
            <person name="Hu X."/>
            <person name="Zhang T."/>
            <person name="Song X."/>
            <person name="Zhang H."/>
            <person name="Dai N."/>
            <person name="Sheng W."/>
            <person name="Hou X."/>
            <person name="Wei L."/>
        </authorList>
    </citation>
    <scope>NUCLEOTIDE SEQUENCE</scope>
    <source>
        <strain evidence="2">KEN1</strain>
        <tissue evidence="2">Leaf</tissue>
    </source>
</reference>
<accession>A0AAW2UFF1</accession>